<evidence type="ECO:0000256" key="9">
    <source>
        <dbReference type="ARBA" id="ARBA00023150"/>
    </source>
</evidence>
<dbReference type="InterPro" id="IPR036425">
    <property type="entry name" value="MoaB/Mog-like_dom_sf"/>
</dbReference>
<accession>A0A5P9NMH9</accession>
<comment type="similarity">
    <text evidence="4 11">Belongs to the MoeA family.</text>
</comment>
<dbReference type="Gene3D" id="3.40.980.10">
    <property type="entry name" value="MoaB/Mog-like domain"/>
    <property type="match status" value="1"/>
</dbReference>
<gene>
    <name evidence="13" type="ORF">EY643_15760</name>
</gene>
<dbReference type="SUPFAM" id="SSF53218">
    <property type="entry name" value="Molybdenum cofactor biosynthesis proteins"/>
    <property type="match status" value="1"/>
</dbReference>
<dbReference type="InterPro" id="IPR005111">
    <property type="entry name" value="MoeA_C_domain_IV"/>
</dbReference>
<evidence type="ECO:0000256" key="8">
    <source>
        <dbReference type="ARBA" id="ARBA00022842"/>
    </source>
</evidence>
<comment type="function">
    <text evidence="2 11">Catalyzes the insertion of molybdate into adenylated molybdopterin with the concomitant release of AMP.</text>
</comment>
<dbReference type="CDD" id="cd00887">
    <property type="entry name" value="MoeA"/>
    <property type="match status" value="1"/>
</dbReference>
<dbReference type="PANTHER" id="PTHR10192:SF5">
    <property type="entry name" value="GEPHYRIN"/>
    <property type="match status" value="1"/>
</dbReference>
<evidence type="ECO:0000256" key="11">
    <source>
        <dbReference type="RuleBase" id="RU365090"/>
    </source>
</evidence>
<keyword evidence="8 11" id="KW-0460">Magnesium</keyword>
<dbReference type="EMBL" id="CP036422">
    <property type="protein sequence ID" value="QFU76987.1"/>
    <property type="molecule type" value="Genomic_DNA"/>
</dbReference>
<dbReference type="UniPathway" id="UPA00344"/>
<dbReference type="SUPFAM" id="SSF63867">
    <property type="entry name" value="MoeA C-terminal domain-like"/>
    <property type="match status" value="1"/>
</dbReference>
<dbReference type="GO" id="GO:0006777">
    <property type="term" value="P:Mo-molybdopterin cofactor biosynthetic process"/>
    <property type="evidence" value="ECO:0007669"/>
    <property type="project" value="UniProtKB-UniRule"/>
</dbReference>
<dbReference type="AlphaFoldDB" id="A0A5P9NMH9"/>
<keyword evidence="5 11" id="KW-0500">Molybdenum</keyword>
<keyword evidence="7 11" id="KW-0479">Metal-binding</keyword>
<dbReference type="FunFam" id="3.40.980.10:FF:000004">
    <property type="entry name" value="Molybdopterin molybdenumtransferase"/>
    <property type="match status" value="1"/>
</dbReference>
<dbReference type="PANTHER" id="PTHR10192">
    <property type="entry name" value="MOLYBDOPTERIN BIOSYNTHESIS PROTEIN"/>
    <property type="match status" value="1"/>
</dbReference>
<evidence type="ECO:0000256" key="5">
    <source>
        <dbReference type="ARBA" id="ARBA00022505"/>
    </source>
</evidence>
<keyword evidence="9 11" id="KW-0501">Molybdenum cofactor biosynthesis</keyword>
<dbReference type="InterPro" id="IPR036688">
    <property type="entry name" value="MoeA_C_domain_IV_sf"/>
</dbReference>
<dbReference type="SMART" id="SM00852">
    <property type="entry name" value="MoCF_biosynth"/>
    <property type="match status" value="1"/>
</dbReference>
<dbReference type="Pfam" id="PF03453">
    <property type="entry name" value="MoeA_N"/>
    <property type="match status" value="1"/>
</dbReference>
<dbReference type="SUPFAM" id="SSF63882">
    <property type="entry name" value="MoeA N-terminal region -like"/>
    <property type="match status" value="1"/>
</dbReference>
<dbReference type="KEGG" id="halc:EY643_15760"/>
<dbReference type="GO" id="GO:0046872">
    <property type="term" value="F:metal ion binding"/>
    <property type="evidence" value="ECO:0007669"/>
    <property type="project" value="UniProtKB-UniRule"/>
</dbReference>
<evidence type="ECO:0000256" key="7">
    <source>
        <dbReference type="ARBA" id="ARBA00022723"/>
    </source>
</evidence>
<evidence type="ECO:0000256" key="1">
    <source>
        <dbReference type="ARBA" id="ARBA00001946"/>
    </source>
</evidence>
<dbReference type="Gene3D" id="2.170.190.11">
    <property type="entry name" value="Molybdopterin biosynthesis moea protein, domain 3"/>
    <property type="match status" value="1"/>
</dbReference>
<keyword evidence="6 11" id="KW-0808">Transferase</keyword>
<dbReference type="InterPro" id="IPR038987">
    <property type="entry name" value="MoeA-like"/>
</dbReference>
<evidence type="ECO:0000256" key="4">
    <source>
        <dbReference type="ARBA" id="ARBA00010763"/>
    </source>
</evidence>
<dbReference type="PROSITE" id="PS01079">
    <property type="entry name" value="MOCF_BIOSYNTHESIS_2"/>
    <property type="match status" value="1"/>
</dbReference>
<dbReference type="NCBIfam" id="NF045515">
    <property type="entry name" value="Glp_gephyrin"/>
    <property type="match status" value="1"/>
</dbReference>
<evidence type="ECO:0000313" key="14">
    <source>
        <dbReference type="Proteomes" id="UP000326287"/>
    </source>
</evidence>
<dbReference type="InterPro" id="IPR008284">
    <property type="entry name" value="MoCF_biosynth_CS"/>
</dbReference>
<keyword evidence="14" id="KW-1185">Reference proteome</keyword>
<dbReference type="InterPro" id="IPR001453">
    <property type="entry name" value="MoaB/Mog_dom"/>
</dbReference>
<dbReference type="GO" id="GO:0005829">
    <property type="term" value="C:cytosol"/>
    <property type="evidence" value="ECO:0007669"/>
    <property type="project" value="TreeGrafter"/>
</dbReference>
<name>A0A5P9NMH9_9GAMM</name>
<comment type="cofactor">
    <cofactor evidence="1 11">
        <name>Mg(2+)</name>
        <dbReference type="ChEBI" id="CHEBI:18420"/>
    </cofactor>
</comment>
<dbReference type="EC" id="2.10.1.1" evidence="11"/>
<evidence type="ECO:0000256" key="10">
    <source>
        <dbReference type="ARBA" id="ARBA00047317"/>
    </source>
</evidence>
<protein>
    <recommendedName>
        <fullName evidence="11">Molybdopterin molybdenumtransferase</fullName>
        <ecNumber evidence="11">2.10.1.1</ecNumber>
    </recommendedName>
</protein>
<evidence type="ECO:0000313" key="13">
    <source>
        <dbReference type="EMBL" id="QFU76987.1"/>
    </source>
</evidence>
<sequence>MSGLTPLGDALEQVLAQAPCAPEREDVALMDGLGRVLAEDISSSVDVPLGDNSAMDGYALRAAESHKPLPVAQRIPAGVVGAPLAPGTAARIFTGAELPAGADAVAMQENCIEQSGEVSIEGELSVGANVRPRGQDIAAGSTVLQRGRQLRAQDLGLLASVGRAEVSVYRRLRIAVLSTGDELREPGQGDLAPGQLYNSNRYTLSGLIRALGMEFVDGGIVADTPEATAEALADAASRADVVITSGGVSVGEEDHVKGQVERLGALSLWKLAIKPGKPLAFGRIGETPFIGLPGNPTSVFVTFNLVAKPFLQKMQGLDEPGLPTLKARAEFSVERAGGRQDYLRVNVEQSDTGLVAQRFANQSSGVLSSVSYCNALAVIPIGTTVAPGDELDVILLDA</sequence>
<dbReference type="Pfam" id="PF00994">
    <property type="entry name" value="MoCF_biosynth"/>
    <property type="match status" value="1"/>
</dbReference>
<dbReference type="RefSeq" id="WP_153240129.1">
    <property type="nucleotide sequence ID" value="NZ_CP036422.1"/>
</dbReference>
<comment type="catalytic activity">
    <reaction evidence="10">
        <text>adenylyl-molybdopterin + molybdate = Mo-molybdopterin + AMP + H(+)</text>
        <dbReference type="Rhea" id="RHEA:35047"/>
        <dbReference type="ChEBI" id="CHEBI:15378"/>
        <dbReference type="ChEBI" id="CHEBI:36264"/>
        <dbReference type="ChEBI" id="CHEBI:62727"/>
        <dbReference type="ChEBI" id="CHEBI:71302"/>
        <dbReference type="ChEBI" id="CHEBI:456215"/>
        <dbReference type="EC" id="2.10.1.1"/>
    </reaction>
</comment>
<evidence type="ECO:0000259" key="12">
    <source>
        <dbReference type="SMART" id="SM00852"/>
    </source>
</evidence>
<dbReference type="NCBIfam" id="TIGR00177">
    <property type="entry name" value="molyb_syn"/>
    <property type="match status" value="1"/>
</dbReference>
<evidence type="ECO:0000256" key="3">
    <source>
        <dbReference type="ARBA" id="ARBA00005046"/>
    </source>
</evidence>
<dbReference type="Proteomes" id="UP000326287">
    <property type="component" value="Chromosome"/>
</dbReference>
<feature type="domain" description="MoaB/Mog" evidence="12">
    <location>
        <begin position="175"/>
        <end position="313"/>
    </location>
</feature>
<dbReference type="InterPro" id="IPR005110">
    <property type="entry name" value="MoeA_linker/N"/>
</dbReference>
<comment type="pathway">
    <text evidence="3 11">Cofactor biosynthesis; molybdopterin biosynthesis.</text>
</comment>
<evidence type="ECO:0000256" key="2">
    <source>
        <dbReference type="ARBA" id="ARBA00002901"/>
    </source>
</evidence>
<evidence type="ECO:0000256" key="6">
    <source>
        <dbReference type="ARBA" id="ARBA00022679"/>
    </source>
</evidence>
<reference evidence="13 14" key="1">
    <citation type="submission" date="2019-02" db="EMBL/GenBank/DDBJ databases">
        <authorList>
            <person name="Li S.-H."/>
        </authorList>
    </citation>
    <scope>NUCLEOTIDE SEQUENCE [LARGE SCALE GENOMIC DNA]</scope>
    <source>
        <strain evidence="13 14">IMCC14385</strain>
    </source>
</reference>
<dbReference type="Gene3D" id="3.90.105.10">
    <property type="entry name" value="Molybdopterin biosynthesis moea protein, domain 2"/>
    <property type="match status" value="1"/>
</dbReference>
<organism evidence="13 14">
    <name type="scientific">Halioglobus maricola</name>
    <dbReference type="NCBI Taxonomy" id="2601894"/>
    <lineage>
        <taxon>Bacteria</taxon>
        <taxon>Pseudomonadati</taxon>
        <taxon>Pseudomonadota</taxon>
        <taxon>Gammaproteobacteria</taxon>
        <taxon>Cellvibrionales</taxon>
        <taxon>Halieaceae</taxon>
        <taxon>Halioglobus</taxon>
    </lineage>
</organism>
<dbReference type="OrthoDB" id="9804758at2"/>
<dbReference type="GO" id="GO:0061599">
    <property type="term" value="F:molybdopterin molybdotransferase activity"/>
    <property type="evidence" value="ECO:0007669"/>
    <property type="project" value="UniProtKB-UniRule"/>
</dbReference>
<dbReference type="Pfam" id="PF03454">
    <property type="entry name" value="MoeA_C"/>
    <property type="match status" value="1"/>
</dbReference>
<dbReference type="InterPro" id="IPR036135">
    <property type="entry name" value="MoeA_linker/N_sf"/>
</dbReference>
<proteinExistence type="inferred from homology"/>
<dbReference type="Gene3D" id="2.40.340.10">
    <property type="entry name" value="MoeA, C-terminal, domain IV"/>
    <property type="match status" value="1"/>
</dbReference>